<dbReference type="Pfam" id="PF20648">
    <property type="entry name" value="DUF6809"/>
    <property type="match status" value="1"/>
</dbReference>
<reference evidence="2" key="1">
    <citation type="submission" date="2017-04" db="EMBL/GenBank/DDBJ databases">
        <title>Function of individual gut microbiota members based on whole genome sequencing of pure cultures obtained from chicken caecum.</title>
        <authorList>
            <person name="Medvecky M."/>
            <person name="Cejkova D."/>
            <person name="Polansky O."/>
            <person name="Karasova D."/>
            <person name="Kubasova T."/>
            <person name="Cizek A."/>
            <person name="Rychlik I."/>
        </authorList>
    </citation>
    <scope>NUCLEOTIDE SEQUENCE [LARGE SCALE GENOMIC DNA]</scope>
    <source>
        <strain evidence="2">An175</strain>
    </source>
</reference>
<evidence type="ECO:0000313" key="1">
    <source>
        <dbReference type="EMBL" id="OUP71668.1"/>
    </source>
</evidence>
<comment type="caution">
    <text evidence="1">The sequence shown here is derived from an EMBL/GenBank/DDBJ whole genome shotgun (WGS) entry which is preliminary data.</text>
</comment>
<dbReference type="InterPro" id="IPR049215">
    <property type="entry name" value="DUF6809"/>
</dbReference>
<dbReference type="Proteomes" id="UP000196386">
    <property type="component" value="Unassembled WGS sequence"/>
</dbReference>
<organism evidence="1 2">
    <name type="scientific">Anaerotruncus colihominis</name>
    <dbReference type="NCBI Taxonomy" id="169435"/>
    <lineage>
        <taxon>Bacteria</taxon>
        <taxon>Bacillati</taxon>
        <taxon>Bacillota</taxon>
        <taxon>Clostridia</taxon>
        <taxon>Eubacteriales</taxon>
        <taxon>Oscillospiraceae</taxon>
        <taxon>Anaerotruncus</taxon>
    </lineage>
</organism>
<dbReference type="EMBL" id="NFKP01000001">
    <property type="protein sequence ID" value="OUP71668.1"/>
    <property type="molecule type" value="Genomic_DNA"/>
</dbReference>
<name>A0A1Y4N4J9_9FIRM</name>
<gene>
    <name evidence="1" type="ORF">B5F11_01185</name>
</gene>
<sequence length="108" mass="12894">MMTMENKLLKELYDYFYVRPELDEQENEVEECHKALIAALEKPERKLVLRIIDAQNYITEQASLDSFIAGFELAWRLSIELQNDENERSFSCRTRRTDARFISEKEPE</sequence>
<protein>
    <submittedName>
        <fullName evidence="1">Uncharacterized protein</fullName>
    </submittedName>
</protein>
<dbReference type="AlphaFoldDB" id="A0A1Y4N4J9"/>
<evidence type="ECO:0000313" key="2">
    <source>
        <dbReference type="Proteomes" id="UP000196386"/>
    </source>
</evidence>
<proteinExistence type="predicted"/>
<accession>A0A1Y4N4J9</accession>